<evidence type="ECO:0000313" key="1">
    <source>
        <dbReference type="EMBL" id="GIH70178.1"/>
    </source>
</evidence>
<sequence>MTETNDALLGRAELERAFTALGERLMRRGVIADLFVVGGAAMALAYDAVRVTRDVDALFVPHGVVLEEARHVAEDLGLPPWWLNEQASVYISGKDDPGKRRVFDHPGLRVMAASPEQSSR</sequence>
<organism evidence="1 2">
    <name type="scientific">Sphaerimonospora thailandensis</name>
    <dbReference type="NCBI Taxonomy" id="795644"/>
    <lineage>
        <taxon>Bacteria</taxon>
        <taxon>Bacillati</taxon>
        <taxon>Actinomycetota</taxon>
        <taxon>Actinomycetes</taxon>
        <taxon>Streptosporangiales</taxon>
        <taxon>Streptosporangiaceae</taxon>
        <taxon>Sphaerimonospora</taxon>
    </lineage>
</organism>
<proteinExistence type="predicted"/>
<reference evidence="1" key="1">
    <citation type="submission" date="2021-01" db="EMBL/GenBank/DDBJ databases">
        <title>Whole genome shotgun sequence of Sphaerimonospora thailandensis NBRC 107569.</title>
        <authorList>
            <person name="Komaki H."/>
            <person name="Tamura T."/>
        </authorList>
    </citation>
    <scope>NUCLEOTIDE SEQUENCE</scope>
    <source>
        <strain evidence="1">NBRC 107569</strain>
    </source>
</reference>
<dbReference type="RefSeq" id="WP_204015899.1">
    <property type="nucleotide sequence ID" value="NZ_BOOG01000020.1"/>
</dbReference>
<evidence type="ECO:0000313" key="2">
    <source>
        <dbReference type="Proteomes" id="UP000610966"/>
    </source>
</evidence>
<gene>
    <name evidence="1" type="ORF">Mth01_24310</name>
</gene>
<dbReference type="Proteomes" id="UP000610966">
    <property type="component" value="Unassembled WGS sequence"/>
</dbReference>
<dbReference type="EMBL" id="BOOG01000020">
    <property type="protein sequence ID" value="GIH70178.1"/>
    <property type="molecule type" value="Genomic_DNA"/>
</dbReference>
<accession>A0A8J3R821</accession>
<keyword evidence="2" id="KW-1185">Reference proteome</keyword>
<protein>
    <submittedName>
        <fullName evidence="1">Uncharacterized protein</fullName>
    </submittedName>
</protein>
<comment type="caution">
    <text evidence="1">The sequence shown here is derived from an EMBL/GenBank/DDBJ whole genome shotgun (WGS) entry which is preliminary data.</text>
</comment>
<dbReference type="AlphaFoldDB" id="A0A8J3R821"/>
<name>A0A8J3R821_9ACTN</name>